<evidence type="ECO:0000259" key="5">
    <source>
        <dbReference type="Pfam" id="PF09084"/>
    </source>
</evidence>
<dbReference type="PANTHER" id="PTHR30024:SF47">
    <property type="entry name" value="TAURINE-BINDING PERIPLASMIC PROTEIN"/>
    <property type="match status" value="1"/>
</dbReference>
<dbReference type="AlphaFoldDB" id="A0A7K3VZF8"/>
<dbReference type="PANTHER" id="PTHR30024">
    <property type="entry name" value="ALIPHATIC SULFONATES-BINDING PROTEIN-RELATED"/>
    <property type="match status" value="1"/>
</dbReference>
<comment type="similarity">
    <text evidence="2">Belongs to the bacterial solute-binding protein SsuA/TauA family.</text>
</comment>
<dbReference type="EMBL" id="JAAGWF010000009">
    <property type="protein sequence ID" value="NEK58035.1"/>
    <property type="molecule type" value="Genomic_DNA"/>
</dbReference>
<keyword evidence="7" id="KW-1185">Reference proteome</keyword>
<evidence type="ECO:0000256" key="2">
    <source>
        <dbReference type="ARBA" id="ARBA00010742"/>
    </source>
</evidence>
<evidence type="ECO:0000256" key="3">
    <source>
        <dbReference type="ARBA" id="ARBA00022729"/>
    </source>
</evidence>
<feature type="signal peptide" evidence="4">
    <location>
        <begin position="1"/>
        <end position="29"/>
    </location>
</feature>
<comment type="caution">
    <text evidence="6">The sequence shown here is derived from an EMBL/GenBank/DDBJ whole genome shotgun (WGS) entry which is preliminary data.</text>
</comment>
<evidence type="ECO:0000256" key="4">
    <source>
        <dbReference type="SAM" id="SignalP"/>
    </source>
</evidence>
<name>A0A7K3VZF8_9ACTN</name>
<feature type="chain" id="PRO_5038972153" evidence="4">
    <location>
        <begin position="30"/>
        <end position="342"/>
    </location>
</feature>
<protein>
    <submittedName>
        <fullName evidence="6">ABC transporter substrate-binding protein</fullName>
    </submittedName>
</protein>
<organism evidence="6 7">
    <name type="scientific">Geodermatophilus sabuli</name>
    <dbReference type="NCBI Taxonomy" id="1564158"/>
    <lineage>
        <taxon>Bacteria</taxon>
        <taxon>Bacillati</taxon>
        <taxon>Actinomycetota</taxon>
        <taxon>Actinomycetes</taxon>
        <taxon>Geodermatophilales</taxon>
        <taxon>Geodermatophilaceae</taxon>
        <taxon>Geodermatophilus</taxon>
    </lineage>
</organism>
<evidence type="ECO:0000256" key="1">
    <source>
        <dbReference type="ARBA" id="ARBA00004418"/>
    </source>
</evidence>
<evidence type="ECO:0000313" key="6">
    <source>
        <dbReference type="EMBL" id="NEK58035.1"/>
    </source>
</evidence>
<accession>A0A7K3VZF8</accession>
<dbReference type="Gene3D" id="3.40.190.10">
    <property type="entry name" value="Periplasmic binding protein-like II"/>
    <property type="match status" value="2"/>
</dbReference>
<dbReference type="SUPFAM" id="SSF53850">
    <property type="entry name" value="Periplasmic binding protein-like II"/>
    <property type="match status" value="1"/>
</dbReference>
<dbReference type="Proteomes" id="UP000470246">
    <property type="component" value="Unassembled WGS sequence"/>
</dbReference>
<dbReference type="GO" id="GO:0042597">
    <property type="term" value="C:periplasmic space"/>
    <property type="evidence" value="ECO:0007669"/>
    <property type="project" value="UniProtKB-SubCell"/>
</dbReference>
<dbReference type="Pfam" id="PF09084">
    <property type="entry name" value="NMT1"/>
    <property type="match status" value="1"/>
</dbReference>
<feature type="domain" description="SsuA/THI5-like" evidence="5">
    <location>
        <begin position="66"/>
        <end position="282"/>
    </location>
</feature>
<comment type="subcellular location">
    <subcellularLocation>
        <location evidence="1">Periplasm</location>
    </subcellularLocation>
</comment>
<dbReference type="InterPro" id="IPR015168">
    <property type="entry name" value="SsuA/THI5"/>
</dbReference>
<keyword evidence="3 4" id="KW-0732">Signal</keyword>
<proteinExistence type="inferred from homology"/>
<sequence length="342" mass="35161">MTSPAAPRTRTRRAAAAAVLALPALLVGCSGDGDDGQAGTDGAGAGGTGGSQQTETVALGIIPIIDVAPVYVGIEQGFFEEQGIELDLSAGQGGAAIVPGVASGSIDIGFGNNLSLVVASSSGLPLQVVASGVDSTGDPEEDPYVIVTADPAITRPADLEGRTVATNTLNAIGDSVVSASVRADGGDPATINFVELPFPNMAAAIQAGDVDAAWLAEPFVTIAAPQGVRILTTPLNDFTDVQIEVSSYFTSQQFASENADVLERFTTAIEESLAYAQDNPDAVRAALPTYLEITPELAEQVILPEWNTEVSEETFEVFTELAETQGLLDGEVDLDTLLAPVR</sequence>
<dbReference type="RefSeq" id="WP_163481394.1">
    <property type="nucleotide sequence ID" value="NZ_JAAGWF010000009.1"/>
</dbReference>
<reference evidence="6 7" key="1">
    <citation type="submission" date="2020-02" db="EMBL/GenBank/DDBJ databases">
        <title>Geodermatophilus sabuli CPCC 205279 I12A-02694.</title>
        <authorList>
            <person name="Jiang Z."/>
        </authorList>
    </citation>
    <scope>NUCLEOTIDE SEQUENCE [LARGE SCALE GENOMIC DNA]</scope>
    <source>
        <strain evidence="6 7">I12A-02694</strain>
    </source>
</reference>
<gene>
    <name evidence="6" type="ORF">GCU56_09135</name>
</gene>
<evidence type="ECO:0000313" key="7">
    <source>
        <dbReference type="Proteomes" id="UP000470246"/>
    </source>
</evidence>